<dbReference type="Proteomes" id="UP000053201">
    <property type="component" value="Unassembled WGS sequence"/>
</dbReference>
<dbReference type="OrthoDB" id="244061at2759"/>
<gene>
    <name evidence="3" type="ORF">SPPG_08547</name>
</gene>
<evidence type="ECO:0000313" key="4">
    <source>
        <dbReference type="Proteomes" id="UP000053201"/>
    </source>
</evidence>
<sequence length="175" mass="19466">MHPRYNAIYARCARSRKPRPNPRRLQTMQSSGASSEAPPLPPRQASMGSTSPSFPPRSVSLPPDQSRLLGIAEAVAEDTLVKVAEAIRNDVTAAGDDLTVLQSMTALARDRYAEYNATAQELIAGMGKVQHTYAEMETYIDQIFDVERQVASIEQVVSELDDYTKRLEESLKRRK</sequence>
<dbReference type="VEuPathDB" id="FungiDB:SPPG_08547"/>
<dbReference type="GO" id="GO:0016197">
    <property type="term" value="P:endosomal transport"/>
    <property type="evidence" value="ECO:0007669"/>
    <property type="project" value="TreeGrafter"/>
</dbReference>
<dbReference type="InterPro" id="IPR019269">
    <property type="entry name" value="BLOC1_su2"/>
</dbReference>
<proteinExistence type="inferred from homology"/>
<dbReference type="EMBL" id="KQ257471">
    <property type="protein sequence ID" value="KNC96159.1"/>
    <property type="molecule type" value="Genomic_DNA"/>
</dbReference>
<dbReference type="RefSeq" id="XP_016604199.1">
    <property type="nucleotide sequence ID" value="XM_016756697.1"/>
</dbReference>
<dbReference type="PANTHER" id="PTHR46479:SF1">
    <property type="entry name" value="BIOGENESIS OF LYSOSOME-RELATED ORGANELLES COMPLEX 1 SUBUNIT 2"/>
    <property type="match status" value="1"/>
</dbReference>
<keyword evidence="4" id="KW-1185">Reference proteome</keyword>
<comment type="similarity">
    <text evidence="1">Belongs to the BLOC1S2 family.</text>
</comment>
<evidence type="ECO:0000256" key="1">
    <source>
        <dbReference type="ARBA" id="ARBA00008468"/>
    </source>
</evidence>
<feature type="compositionally biased region" description="Polar residues" evidence="2">
    <location>
        <begin position="24"/>
        <end position="34"/>
    </location>
</feature>
<dbReference type="AlphaFoldDB" id="A0A0L0H5C1"/>
<dbReference type="InParanoid" id="A0A0L0H5C1"/>
<dbReference type="STRING" id="645134.A0A0L0H5C1"/>
<dbReference type="GO" id="GO:0031083">
    <property type="term" value="C:BLOC-1 complex"/>
    <property type="evidence" value="ECO:0007669"/>
    <property type="project" value="TreeGrafter"/>
</dbReference>
<dbReference type="GO" id="GO:0099078">
    <property type="term" value="C:BORC complex"/>
    <property type="evidence" value="ECO:0007669"/>
    <property type="project" value="TreeGrafter"/>
</dbReference>
<name>A0A0L0H5C1_SPIPD</name>
<evidence type="ECO:0000313" key="3">
    <source>
        <dbReference type="EMBL" id="KNC96159.1"/>
    </source>
</evidence>
<evidence type="ECO:0000256" key="2">
    <source>
        <dbReference type="SAM" id="MobiDB-lite"/>
    </source>
</evidence>
<dbReference type="eggNOG" id="KOG4559">
    <property type="taxonomic scope" value="Eukaryota"/>
</dbReference>
<feature type="compositionally biased region" description="Basic residues" evidence="2">
    <location>
        <begin position="13"/>
        <end position="22"/>
    </location>
</feature>
<dbReference type="GeneID" id="27691704"/>
<reference evidence="3 4" key="1">
    <citation type="submission" date="2009-08" db="EMBL/GenBank/DDBJ databases">
        <title>The Genome Sequence of Spizellomyces punctatus strain DAOM BR117.</title>
        <authorList>
            <consortium name="The Broad Institute Genome Sequencing Platform"/>
            <person name="Russ C."/>
            <person name="Cuomo C."/>
            <person name="Shea T."/>
            <person name="Young S.K."/>
            <person name="Zeng Q."/>
            <person name="Koehrsen M."/>
            <person name="Haas B."/>
            <person name="Borodovsky M."/>
            <person name="Guigo R."/>
            <person name="Alvarado L."/>
            <person name="Berlin A."/>
            <person name="Bochicchio J."/>
            <person name="Borenstein D."/>
            <person name="Chapman S."/>
            <person name="Chen Z."/>
            <person name="Engels R."/>
            <person name="Freedman E."/>
            <person name="Gellesch M."/>
            <person name="Goldberg J."/>
            <person name="Griggs A."/>
            <person name="Gujja S."/>
            <person name="Heiman D."/>
            <person name="Hepburn T."/>
            <person name="Howarth C."/>
            <person name="Jen D."/>
            <person name="Larson L."/>
            <person name="Lewis B."/>
            <person name="Mehta T."/>
            <person name="Park D."/>
            <person name="Pearson M."/>
            <person name="Roberts A."/>
            <person name="Saif S."/>
            <person name="Shenoy N."/>
            <person name="Sisk P."/>
            <person name="Stolte C."/>
            <person name="Sykes S."/>
            <person name="Thomson T."/>
            <person name="Walk T."/>
            <person name="White J."/>
            <person name="Yandava C."/>
            <person name="Burger G."/>
            <person name="Gray M.W."/>
            <person name="Holland P.W.H."/>
            <person name="King N."/>
            <person name="Lang F.B.F."/>
            <person name="Roger A.J."/>
            <person name="Ruiz-Trillo I."/>
            <person name="Lander E."/>
            <person name="Nusbaum C."/>
        </authorList>
    </citation>
    <scope>NUCLEOTIDE SEQUENCE [LARGE SCALE GENOMIC DNA]</scope>
    <source>
        <strain evidence="3 4">DAOM BR117</strain>
    </source>
</reference>
<dbReference type="GO" id="GO:0000930">
    <property type="term" value="C:gamma-tubulin complex"/>
    <property type="evidence" value="ECO:0007669"/>
    <property type="project" value="TreeGrafter"/>
</dbReference>
<evidence type="ECO:0008006" key="5">
    <source>
        <dbReference type="Google" id="ProtNLM"/>
    </source>
</evidence>
<dbReference type="GO" id="GO:0032418">
    <property type="term" value="P:lysosome localization"/>
    <property type="evidence" value="ECO:0007669"/>
    <property type="project" value="TreeGrafter"/>
</dbReference>
<dbReference type="PANTHER" id="PTHR46479">
    <property type="entry name" value="BIOGENESIS OF LYSOSOME-RELATED ORGANELLES COMPLEX 1 SUBUNIT 2"/>
    <property type="match status" value="1"/>
</dbReference>
<accession>A0A0L0H5C1</accession>
<dbReference type="Pfam" id="PF10046">
    <property type="entry name" value="BLOC1_2"/>
    <property type="match status" value="1"/>
</dbReference>
<dbReference type="GO" id="GO:0043015">
    <property type="term" value="F:gamma-tubulin binding"/>
    <property type="evidence" value="ECO:0007669"/>
    <property type="project" value="TreeGrafter"/>
</dbReference>
<organism evidence="3 4">
    <name type="scientific">Spizellomyces punctatus (strain DAOM BR117)</name>
    <dbReference type="NCBI Taxonomy" id="645134"/>
    <lineage>
        <taxon>Eukaryota</taxon>
        <taxon>Fungi</taxon>
        <taxon>Fungi incertae sedis</taxon>
        <taxon>Chytridiomycota</taxon>
        <taxon>Chytridiomycota incertae sedis</taxon>
        <taxon>Chytridiomycetes</taxon>
        <taxon>Spizellomycetales</taxon>
        <taxon>Spizellomycetaceae</taxon>
        <taxon>Spizellomyces</taxon>
    </lineage>
</organism>
<feature type="region of interest" description="Disordered" evidence="2">
    <location>
        <begin position="1"/>
        <end position="62"/>
    </location>
</feature>
<dbReference type="OMA" id="QGVHADF"/>
<protein>
    <recommendedName>
        <fullName evidence="5">Biogenesis of lysosome-related organelles complex 1 subunit 2</fullName>
    </recommendedName>
</protein>